<dbReference type="Gene3D" id="3.40.50.720">
    <property type="entry name" value="NAD(P)-binding Rossmann-like Domain"/>
    <property type="match status" value="1"/>
</dbReference>
<evidence type="ECO:0000256" key="2">
    <source>
        <dbReference type="ARBA" id="ARBA00023002"/>
    </source>
</evidence>
<evidence type="ECO:0000313" key="4">
    <source>
        <dbReference type="EMBL" id="NGM84144.1"/>
    </source>
</evidence>
<dbReference type="InterPro" id="IPR011032">
    <property type="entry name" value="GroES-like_sf"/>
</dbReference>
<dbReference type="AlphaFoldDB" id="A0A6M1PNT5"/>
<keyword evidence="2" id="KW-0560">Oxidoreductase</keyword>
<proteinExistence type="predicted"/>
<evidence type="ECO:0000259" key="3">
    <source>
        <dbReference type="SMART" id="SM00829"/>
    </source>
</evidence>
<dbReference type="GO" id="GO:0016651">
    <property type="term" value="F:oxidoreductase activity, acting on NAD(P)H"/>
    <property type="evidence" value="ECO:0007669"/>
    <property type="project" value="TreeGrafter"/>
</dbReference>
<dbReference type="SMART" id="SM00829">
    <property type="entry name" value="PKS_ER"/>
    <property type="match status" value="1"/>
</dbReference>
<dbReference type="Pfam" id="PF00107">
    <property type="entry name" value="ADH_zinc_N"/>
    <property type="match status" value="1"/>
</dbReference>
<dbReference type="InterPro" id="IPR013149">
    <property type="entry name" value="ADH-like_C"/>
</dbReference>
<dbReference type="GO" id="GO:0008270">
    <property type="term" value="F:zinc ion binding"/>
    <property type="evidence" value="ECO:0007669"/>
    <property type="project" value="InterPro"/>
</dbReference>
<feature type="domain" description="Enoyl reductase (ER)" evidence="3">
    <location>
        <begin position="10"/>
        <end position="329"/>
    </location>
</feature>
<dbReference type="Pfam" id="PF08240">
    <property type="entry name" value="ADH_N"/>
    <property type="match status" value="1"/>
</dbReference>
<organism evidence="4 5">
    <name type="scientific">Paenibacillus apii</name>
    <dbReference type="NCBI Taxonomy" id="1850370"/>
    <lineage>
        <taxon>Bacteria</taxon>
        <taxon>Bacillati</taxon>
        <taxon>Bacillota</taxon>
        <taxon>Bacilli</taxon>
        <taxon>Bacillales</taxon>
        <taxon>Paenibacillaceae</taxon>
        <taxon>Paenibacillus</taxon>
    </lineage>
</organism>
<dbReference type="InterPro" id="IPR002364">
    <property type="entry name" value="Quin_OxRdtase/zeta-crystal_CS"/>
</dbReference>
<keyword evidence="1" id="KW-0521">NADP</keyword>
<keyword evidence="5" id="KW-1185">Reference proteome</keyword>
<dbReference type="EMBL" id="JAAKGU010000008">
    <property type="protein sequence ID" value="NGM84144.1"/>
    <property type="molecule type" value="Genomic_DNA"/>
</dbReference>
<dbReference type="PANTHER" id="PTHR48106">
    <property type="entry name" value="QUINONE OXIDOREDUCTASE PIG3-RELATED"/>
    <property type="match status" value="1"/>
</dbReference>
<dbReference type="InterPro" id="IPR036291">
    <property type="entry name" value="NAD(P)-bd_dom_sf"/>
</dbReference>
<dbReference type="InterPro" id="IPR020843">
    <property type="entry name" value="ER"/>
</dbReference>
<dbReference type="GO" id="GO:0070402">
    <property type="term" value="F:NADPH binding"/>
    <property type="evidence" value="ECO:0007669"/>
    <property type="project" value="TreeGrafter"/>
</dbReference>
<sequence>MKAIQIRQTGSYSVLTYEDVPLPSPKSNEVLIRVKFIGVNFVDSLIRSGSLPPIVMPEFPMIPGVECSGIVEATGSDVEHVKPGDPVVFFGKQGVGCYTEYVVGEAAHVTPVPSQVPLDEAAVLPVNYFTASDMLHHIGAVKRGQTILVHPAAGGVGTALIQLAKLTGVRIIGLVGSDEKKAYIKQQGANYGINYKTENVVERIMEITNGEGVHVSFNATSGQTIMRDAEILATFGQIIVFGTLNGLPAGALEEIYSRFITKSIAVRVYSVYSQYDQNYDQYDQALKQLFHYLADGLIKPQIYQTFHLSESPAAHRSLDQGKAKGKILLHL</sequence>
<dbReference type="Gene3D" id="3.90.180.10">
    <property type="entry name" value="Medium-chain alcohol dehydrogenases, catalytic domain"/>
    <property type="match status" value="1"/>
</dbReference>
<evidence type="ECO:0000256" key="1">
    <source>
        <dbReference type="ARBA" id="ARBA00022857"/>
    </source>
</evidence>
<dbReference type="Proteomes" id="UP000480151">
    <property type="component" value="Unassembled WGS sequence"/>
</dbReference>
<protein>
    <submittedName>
        <fullName evidence="4">Zinc-binding dehydrogenase</fullName>
    </submittedName>
</protein>
<comment type="caution">
    <text evidence="4">The sequence shown here is derived from an EMBL/GenBank/DDBJ whole genome shotgun (WGS) entry which is preliminary data.</text>
</comment>
<dbReference type="InterPro" id="IPR013154">
    <property type="entry name" value="ADH-like_N"/>
</dbReference>
<name>A0A6M1PNT5_9BACL</name>
<dbReference type="SUPFAM" id="SSF51735">
    <property type="entry name" value="NAD(P)-binding Rossmann-fold domains"/>
    <property type="match status" value="1"/>
</dbReference>
<reference evidence="4 5" key="1">
    <citation type="submission" date="2020-02" db="EMBL/GenBank/DDBJ databases">
        <authorList>
            <person name="Gao J."/>
            <person name="Sun J."/>
        </authorList>
    </citation>
    <scope>NUCLEOTIDE SEQUENCE [LARGE SCALE GENOMIC DNA]</scope>
    <source>
        <strain evidence="4 5">7124</strain>
    </source>
</reference>
<accession>A0A6M1PNT5</accession>
<evidence type="ECO:0000313" key="5">
    <source>
        <dbReference type="Proteomes" id="UP000480151"/>
    </source>
</evidence>
<dbReference type="SUPFAM" id="SSF50129">
    <property type="entry name" value="GroES-like"/>
    <property type="match status" value="1"/>
</dbReference>
<dbReference type="PROSITE" id="PS01162">
    <property type="entry name" value="QOR_ZETA_CRYSTAL"/>
    <property type="match status" value="1"/>
</dbReference>
<dbReference type="RefSeq" id="WP_165100477.1">
    <property type="nucleotide sequence ID" value="NZ_JAAKGU010000008.1"/>
</dbReference>
<gene>
    <name evidence="4" type="ORF">G5B47_17140</name>
</gene>